<dbReference type="GO" id="GO:0005737">
    <property type="term" value="C:cytoplasm"/>
    <property type="evidence" value="ECO:0007669"/>
    <property type="project" value="UniProtKB-SubCell"/>
</dbReference>
<evidence type="ECO:0000259" key="12">
    <source>
        <dbReference type="PROSITE" id="PS51186"/>
    </source>
</evidence>
<comment type="catalytic activity">
    <reaction evidence="10">
        <text>N-terminal L-seryl-[histone H2A] + acetyl-CoA = N-terminal N(alpha)-acetyl-L-seryl-[histone H2A] + CoA + H(+)</text>
        <dbReference type="Rhea" id="RHEA:50600"/>
        <dbReference type="Rhea" id="RHEA-COMP:12742"/>
        <dbReference type="Rhea" id="RHEA-COMP:12744"/>
        <dbReference type="ChEBI" id="CHEBI:15378"/>
        <dbReference type="ChEBI" id="CHEBI:57287"/>
        <dbReference type="ChEBI" id="CHEBI:57288"/>
        <dbReference type="ChEBI" id="CHEBI:64738"/>
        <dbReference type="ChEBI" id="CHEBI:83690"/>
        <dbReference type="EC" id="2.3.1.257"/>
    </reaction>
</comment>
<evidence type="ECO:0000313" key="14">
    <source>
        <dbReference type="Proteomes" id="UP000233524"/>
    </source>
</evidence>
<keyword evidence="8" id="KW-0539">Nucleus</keyword>
<protein>
    <recommendedName>
        <fullName evidence="5">N-alpha-acetyltransferase 40</fullName>
        <ecNumber evidence="4">2.3.1.257</ecNumber>
    </recommendedName>
</protein>
<feature type="domain" description="N-acetyltransferase" evidence="12">
    <location>
        <begin position="50"/>
        <end position="210"/>
    </location>
</feature>
<dbReference type="GO" id="GO:0010485">
    <property type="term" value="F:histone H4 acetyltransferase activity"/>
    <property type="evidence" value="ECO:0007669"/>
    <property type="project" value="InterPro"/>
</dbReference>
<dbReference type="SUPFAM" id="SSF55729">
    <property type="entry name" value="Acyl-CoA N-acyltransferases (Nat)"/>
    <property type="match status" value="1"/>
</dbReference>
<dbReference type="GO" id="GO:1990189">
    <property type="term" value="F:protein N-terminal-serine acetyltransferase activity"/>
    <property type="evidence" value="ECO:0007669"/>
    <property type="project" value="UniProtKB-EC"/>
</dbReference>
<evidence type="ECO:0000256" key="3">
    <source>
        <dbReference type="ARBA" id="ARBA00008870"/>
    </source>
</evidence>
<dbReference type="PANTHER" id="PTHR20531:SF1">
    <property type="entry name" value="N-ALPHA-ACETYLTRANSFERASE 40"/>
    <property type="match status" value="1"/>
</dbReference>
<dbReference type="InterPro" id="IPR039949">
    <property type="entry name" value="NAA40"/>
</dbReference>
<comment type="similarity">
    <text evidence="3">Belongs to the acetyltransferase family. NAA40 subfamily.</text>
</comment>
<dbReference type="PROSITE" id="PS51186">
    <property type="entry name" value="GNAT"/>
    <property type="match status" value="1"/>
</dbReference>
<organism evidence="13 14">
    <name type="scientific">Lomentospora prolificans</name>
    <dbReference type="NCBI Taxonomy" id="41688"/>
    <lineage>
        <taxon>Eukaryota</taxon>
        <taxon>Fungi</taxon>
        <taxon>Dikarya</taxon>
        <taxon>Ascomycota</taxon>
        <taxon>Pezizomycotina</taxon>
        <taxon>Sordariomycetes</taxon>
        <taxon>Hypocreomycetidae</taxon>
        <taxon>Microascales</taxon>
        <taxon>Microascaceae</taxon>
        <taxon>Lomentospora</taxon>
    </lineage>
</organism>
<comment type="subcellular location">
    <subcellularLocation>
        <location evidence="2">Cytoplasm</location>
    </subcellularLocation>
    <subcellularLocation>
        <location evidence="1">Nucleus</location>
    </subcellularLocation>
</comment>
<evidence type="ECO:0000256" key="6">
    <source>
        <dbReference type="ARBA" id="ARBA00022490"/>
    </source>
</evidence>
<evidence type="ECO:0000256" key="2">
    <source>
        <dbReference type="ARBA" id="ARBA00004496"/>
    </source>
</evidence>
<dbReference type="InterPro" id="IPR016181">
    <property type="entry name" value="Acyl_CoA_acyltransferase"/>
</dbReference>
<comment type="caution">
    <text evidence="13">The sequence shown here is derived from an EMBL/GenBank/DDBJ whole genome shotgun (WGS) entry which is preliminary data.</text>
</comment>
<evidence type="ECO:0000256" key="11">
    <source>
        <dbReference type="ARBA" id="ARBA00049524"/>
    </source>
</evidence>
<evidence type="ECO:0000256" key="5">
    <source>
        <dbReference type="ARBA" id="ARBA00015043"/>
    </source>
</evidence>
<comment type="catalytic activity">
    <reaction evidence="11">
        <text>N-terminal L-seryl-[histone H4] + acetyl-CoA = N-terminal N(alpha)-acetyl-L-seryl-[histone H4] + CoA + H(+)</text>
        <dbReference type="Rhea" id="RHEA:50596"/>
        <dbReference type="Rhea" id="RHEA-COMP:12740"/>
        <dbReference type="Rhea" id="RHEA-COMP:12743"/>
        <dbReference type="ChEBI" id="CHEBI:15378"/>
        <dbReference type="ChEBI" id="CHEBI:57287"/>
        <dbReference type="ChEBI" id="CHEBI:57288"/>
        <dbReference type="ChEBI" id="CHEBI:64738"/>
        <dbReference type="ChEBI" id="CHEBI:83690"/>
        <dbReference type="EC" id="2.3.1.257"/>
    </reaction>
</comment>
<dbReference type="PANTHER" id="PTHR20531">
    <property type="entry name" value="N-ALPHA-ACETYLTRANSFERASE 40"/>
    <property type="match status" value="1"/>
</dbReference>
<dbReference type="GO" id="GO:0043998">
    <property type="term" value="F:histone H2A acetyltransferase activity"/>
    <property type="evidence" value="ECO:0007669"/>
    <property type="project" value="InterPro"/>
</dbReference>
<evidence type="ECO:0000256" key="1">
    <source>
        <dbReference type="ARBA" id="ARBA00004123"/>
    </source>
</evidence>
<reference evidence="13 14" key="1">
    <citation type="journal article" date="2017" name="G3 (Bethesda)">
        <title>First Draft Genome Sequence of the Pathogenic Fungus Lomentospora prolificans (Formerly Scedosporium prolificans).</title>
        <authorList>
            <person name="Luo R."/>
            <person name="Zimin A."/>
            <person name="Workman R."/>
            <person name="Fan Y."/>
            <person name="Pertea G."/>
            <person name="Grossman N."/>
            <person name="Wear M.P."/>
            <person name="Jia B."/>
            <person name="Miller H."/>
            <person name="Casadevall A."/>
            <person name="Timp W."/>
            <person name="Zhang S.X."/>
            <person name="Salzberg S.L."/>
        </authorList>
    </citation>
    <scope>NUCLEOTIDE SEQUENCE [LARGE SCALE GENOMIC DNA]</scope>
    <source>
        <strain evidence="13 14">JHH-5317</strain>
    </source>
</reference>
<evidence type="ECO:0000256" key="9">
    <source>
        <dbReference type="ARBA" id="ARBA00023315"/>
    </source>
</evidence>
<name>A0A2N3NBW7_9PEZI</name>
<gene>
    <name evidence="13" type="ORF">jhhlp_004558</name>
</gene>
<proteinExistence type="inferred from homology"/>
<accession>A0A2N3NBW7</accession>
<dbReference type="EC" id="2.3.1.257" evidence="4"/>
<dbReference type="EMBL" id="NLAX01000010">
    <property type="protein sequence ID" value="PKS09935.1"/>
    <property type="molecule type" value="Genomic_DNA"/>
</dbReference>
<evidence type="ECO:0000313" key="13">
    <source>
        <dbReference type="EMBL" id="PKS09935.1"/>
    </source>
</evidence>
<dbReference type="VEuPathDB" id="FungiDB:jhhlp_004558"/>
<dbReference type="GO" id="GO:0005634">
    <property type="term" value="C:nucleus"/>
    <property type="evidence" value="ECO:0007669"/>
    <property type="project" value="UniProtKB-SubCell"/>
</dbReference>
<dbReference type="Gene3D" id="3.40.630.30">
    <property type="match status" value="1"/>
</dbReference>
<dbReference type="InterPro" id="IPR000182">
    <property type="entry name" value="GNAT_dom"/>
</dbReference>
<dbReference type="OrthoDB" id="424551at2759"/>
<dbReference type="STRING" id="41688.A0A2N3NBW7"/>
<sequence>MVRRRAPNPIEVANNKDDEEFVAEYLRSNPAWSERWFHPQTGAQYAVRFCRSRELSGDELQACLSLVEETSGDHYKASSRGWHAGSKRREMRESDMRYILVADDSGSVRGFTSLMLCYEEGEPVVYCYEIHLKPELQGSGLGKTLMSFLETIGMNVPTVKKVMLTCFLANADGLEFYKKIGFEKDEISPEPRKLRFGKVFTPDYMILSKGVGLSAKSNVLS</sequence>
<keyword evidence="7" id="KW-0808">Transferase</keyword>
<dbReference type="Pfam" id="PF00583">
    <property type="entry name" value="Acetyltransf_1"/>
    <property type="match status" value="1"/>
</dbReference>
<dbReference type="Proteomes" id="UP000233524">
    <property type="component" value="Unassembled WGS sequence"/>
</dbReference>
<evidence type="ECO:0000256" key="8">
    <source>
        <dbReference type="ARBA" id="ARBA00023242"/>
    </source>
</evidence>
<evidence type="ECO:0000256" key="7">
    <source>
        <dbReference type="ARBA" id="ARBA00022679"/>
    </source>
</evidence>
<keyword evidence="6" id="KW-0963">Cytoplasm</keyword>
<dbReference type="InParanoid" id="A0A2N3NBW7"/>
<keyword evidence="9" id="KW-0012">Acyltransferase</keyword>
<evidence type="ECO:0000256" key="4">
    <source>
        <dbReference type="ARBA" id="ARBA00012950"/>
    </source>
</evidence>
<dbReference type="FunCoup" id="A0A2N3NBW7">
    <property type="interactions" value="91"/>
</dbReference>
<dbReference type="CDD" id="cd04301">
    <property type="entry name" value="NAT_SF"/>
    <property type="match status" value="1"/>
</dbReference>
<keyword evidence="14" id="KW-1185">Reference proteome</keyword>
<dbReference type="AlphaFoldDB" id="A0A2N3NBW7"/>
<evidence type="ECO:0000256" key="10">
    <source>
        <dbReference type="ARBA" id="ARBA00047821"/>
    </source>
</evidence>